<organism evidence="2 3">
    <name type="scientific">Peribacillus deserti</name>
    <dbReference type="NCBI Taxonomy" id="673318"/>
    <lineage>
        <taxon>Bacteria</taxon>
        <taxon>Bacillati</taxon>
        <taxon>Bacillota</taxon>
        <taxon>Bacilli</taxon>
        <taxon>Bacillales</taxon>
        <taxon>Bacillaceae</taxon>
        <taxon>Peribacillus</taxon>
    </lineage>
</organism>
<protein>
    <submittedName>
        <fullName evidence="2">GNAT family N-acetyltransferase</fullName>
    </submittedName>
</protein>
<dbReference type="AlphaFoldDB" id="A0A2N5M4R2"/>
<dbReference type="CDD" id="cd04301">
    <property type="entry name" value="NAT_SF"/>
    <property type="match status" value="1"/>
</dbReference>
<dbReference type="EMBL" id="PGUY01000042">
    <property type="protein sequence ID" value="PLT29325.1"/>
    <property type="molecule type" value="Genomic_DNA"/>
</dbReference>
<dbReference type="Proteomes" id="UP000234748">
    <property type="component" value="Unassembled WGS sequence"/>
</dbReference>
<dbReference type="OrthoDB" id="9787920at2"/>
<reference evidence="2 3" key="1">
    <citation type="submission" date="2017-11" db="EMBL/GenBank/DDBJ databases">
        <title>Comparitive Functional Genomics of Dry Heat Resistant strains isolated from the Viking Spacecraft.</title>
        <authorList>
            <person name="Seuylemezian A."/>
            <person name="Cooper K."/>
            <person name="Vaishampayan P."/>
        </authorList>
    </citation>
    <scope>NUCLEOTIDE SEQUENCE [LARGE SCALE GENOMIC DNA]</scope>
    <source>
        <strain evidence="2 3">V1-29</strain>
    </source>
</reference>
<dbReference type="GO" id="GO:0016747">
    <property type="term" value="F:acyltransferase activity, transferring groups other than amino-acyl groups"/>
    <property type="evidence" value="ECO:0007669"/>
    <property type="project" value="InterPro"/>
</dbReference>
<sequence length="142" mass="17059">MELTLYRELNYTNKELINKKMYEFNAQYFRDELKGRHQEVHVFVKDEDGRVWGGLLSEIRWNWMEVHYLFIEEEIRHEGYGRKLLAEAEKIAVQEKCDFIKLDTLSFQALGFYQKQGYNVFGTIENAGGEYSHYYLKKDLNP</sequence>
<evidence type="ECO:0000313" key="3">
    <source>
        <dbReference type="Proteomes" id="UP000234748"/>
    </source>
</evidence>
<dbReference type="PROSITE" id="PS51186">
    <property type="entry name" value="GNAT"/>
    <property type="match status" value="1"/>
</dbReference>
<dbReference type="Gene3D" id="3.40.630.30">
    <property type="match status" value="1"/>
</dbReference>
<accession>A0A2N5M4R2</accession>
<comment type="caution">
    <text evidence="2">The sequence shown here is derived from an EMBL/GenBank/DDBJ whole genome shotgun (WGS) entry which is preliminary data.</text>
</comment>
<dbReference type="InterPro" id="IPR000182">
    <property type="entry name" value="GNAT_dom"/>
</dbReference>
<keyword evidence="2" id="KW-0808">Transferase</keyword>
<dbReference type="InterPro" id="IPR016181">
    <property type="entry name" value="Acyl_CoA_acyltransferase"/>
</dbReference>
<evidence type="ECO:0000313" key="2">
    <source>
        <dbReference type="EMBL" id="PLT29325.1"/>
    </source>
</evidence>
<keyword evidence="3" id="KW-1185">Reference proteome</keyword>
<dbReference type="Pfam" id="PF00583">
    <property type="entry name" value="Acetyltransf_1"/>
    <property type="match status" value="1"/>
</dbReference>
<feature type="domain" description="N-acetyltransferase" evidence="1">
    <location>
        <begin position="4"/>
        <end position="141"/>
    </location>
</feature>
<proteinExistence type="predicted"/>
<dbReference type="RefSeq" id="WP_101643032.1">
    <property type="nucleotide sequence ID" value="NZ_PGUY01000042.1"/>
</dbReference>
<dbReference type="SUPFAM" id="SSF55729">
    <property type="entry name" value="Acyl-CoA N-acyltransferases (Nat)"/>
    <property type="match status" value="1"/>
</dbReference>
<evidence type="ECO:0000259" key="1">
    <source>
        <dbReference type="PROSITE" id="PS51186"/>
    </source>
</evidence>
<gene>
    <name evidence="2" type="ORF">CUU66_13470</name>
</gene>
<name>A0A2N5M4R2_9BACI</name>